<evidence type="ECO:0000256" key="7">
    <source>
        <dbReference type="SAM" id="Phobius"/>
    </source>
</evidence>
<dbReference type="InterPro" id="IPR004840">
    <property type="entry name" value="Amino_acid_permease_CS"/>
</dbReference>
<dbReference type="OrthoDB" id="10054429at2759"/>
<comment type="caution">
    <text evidence="8">The sequence shown here is derived from an EMBL/GenBank/DDBJ whole genome shotgun (WGS) entry which is preliminary data.</text>
</comment>
<proteinExistence type="predicted"/>
<dbReference type="PANTHER" id="PTHR45649:SF10">
    <property type="entry name" value="AMINO ACID TRANSPORTER (EUROFUNG)"/>
    <property type="match status" value="1"/>
</dbReference>
<feature type="transmembrane region" description="Helical" evidence="7">
    <location>
        <begin position="494"/>
        <end position="513"/>
    </location>
</feature>
<dbReference type="GO" id="GO:0016020">
    <property type="term" value="C:membrane"/>
    <property type="evidence" value="ECO:0007669"/>
    <property type="project" value="UniProtKB-SubCell"/>
</dbReference>
<dbReference type="AlphaFoldDB" id="A0A9W4HJN6"/>
<keyword evidence="5 7" id="KW-0472">Membrane</keyword>
<dbReference type="Pfam" id="PF13520">
    <property type="entry name" value="AA_permease_2"/>
    <property type="match status" value="1"/>
</dbReference>
<evidence type="ECO:0000256" key="6">
    <source>
        <dbReference type="SAM" id="MobiDB-lite"/>
    </source>
</evidence>
<dbReference type="Gene3D" id="1.20.1740.10">
    <property type="entry name" value="Amino acid/polyamine transporter I"/>
    <property type="match status" value="1"/>
</dbReference>
<keyword evidence="2" id="KW-0813">Transport</keyword>
<dbReference type="InterPro" id="IPR002293">
    <property type="entry name" value="AA/rel_permease1"/>
</dbReference>
<evidence type="ECO:0000256" key="2">
    <source>
        <dbReference type="ARBA" id="ARBA00022448"/>
    </source>
</evidence>
<dbReference type="GO" id="GO:0022857">
    <property type="term" value="F:transmembrane transporter activity"/>
    <property type="evidence" value="ECO:0007669"/>
    <property type="project" value="InterPro"/>
</dbReference>
<feature type="transmembrane region" description="Helical" evidence="7">
    <location>
        <begin position="252"/>
        <end position="271"/>
    </location>
</feature>
<evidence type="ECO:0000256" key="1">
    <source>
        <dbReference type="ARBA" id="ARBA00004141"/>
    </source>
</evidence>
<dbReference type="GO" id="GO:0006865">
    <property type="term" value="P:amino acid transport"/>
    <property type="evidence" value="ECO:0007669"/>
    <property type="project" value="InterPro"/>
</dbReference>
<feature type="transmembrane region" description="Helical" evidence="7">
    <location>
        <begin position="176"/>
        <end position="199"/>
    </location>
</feature>
<dbReference type="PROSITE" id="PS00218">
    <property type="entry name" value="AMINO_ACID_PERMEASE_1"/>
    <property type="match status" value="1"/>
</dbReference>
<keyword evidence="4 7" id="KW-1133">Transmembrane helix</keyword>
<feature type="compositionally biased region" description="Acidic residues" evidence="6">
    <location>
        <begin position="533"/>
        <end position="548"/>
    </location>
</feature>
<feature type="transmembrane region" description="Helical" evidence="7">
    <location>
        <begin position="422"/>
        <end position="445"/>
    </location>
</feature>
<evidence type="ECO:0000313" key="9">
    <source>
        <dbReference type="Proteomes" id="UP001153461"/>
    </source>
</evidence>
<organism evidence="8 9">
    <name type="scientific">Penicillium nalgiovense</name>
    <dbReference type="NCBI Taxonomy" id="60175"/>
    <lineage>
        <taxon>Eukaryota</taxon>
        <taxon>Fungi</taxon>
        <taxon>Dikarya</taxon>
        <taxon>Ascomycota</taxon>
        <taxon>Pezizomycotina</taxon>
        <taxon>Eurotiomycetes</taxon>
        <taxon>Eurotiomycetidae</taxon>
        <taxon>Eurotiales</taxon>
        <taxon>Aspergillaceae</taxon>
        <taxon>Penicillium</taxon>
    </lineage>
</organism>
<comment type="subcellular location">
    <subcellularLocation>
        <location evidence="1">Membrane</location>
        <topology evidence="1">Multi-pass membrane protein</topology>
    </subcellularLocation>
</comment>
<evidence type="ECO:0000313" key="8">
    <source>
        <dbReference type="EMBL" id="CAG8034979.1"/>
    </source>
</evidence>
<feature type="transmembrane region" description="Helical" evidence="7">
    <location>
        <begin position="89"/>
        <end position="112"/>
    </location>
</feature>
<feature type="compositionally biased region" description="Basic and acidic residues" evidence="6">
    <location>
        <begin position="7"/>
        <end position="19"/>
    </location>
</feature>
<keyword evidence="3 7" id="KW-0812">Transmembrane</keyword>
<dbReference type="EMBL" id="CAJVNV010000093">
    <property type="protein sequence ID" value="CAG8034979.1"/>
    <property type="molecule type" value="Genomic_DNA"/>
</dbReference>
<feature type="transmembrane region" description="Helical" evidence="7">
    <location>
        <begin position="398"/>
        <end position="416"/>
    </location>
</feature>
<feature type="transmembrane region" description="Helical" evidence="7">
    <location>
        <begin position="292"/>
        <end position="319"/>
    </location>
</feature>
<name>A0A9W4HJN6_PENNA</name>
<feature type="transmembrane region" description="Helical" evidence="7">
    <location>
        <begin position="465"/>
        <end position="482"/>
    </location>
</feature>
<evidence type="ECO:0000256" key="4">
    <source>
        <dbReference type="ARBA" id="ARBA00022989"/>
    </source>
</evidence>
<dbReference type="PIRSF" id="PIRSF006060">
    <property type="entry name" value="AA_transporter"/>
    <property type="match status" value="1"/>
</dbReference>
<protein>
    <recommendedName>
        <fullName evidence="10">Amino acid permease/ SLC12A domain-containing protein</fullName>
    </recommendedName>
</protein>
<evidence type="ECO:0008006" key="10">
    <source>
        <dbReference type="Google" id="ProtNLM"/>
    </source>
</evidence>
<evidence type="ECO:0000256" key="5">
    <source>
        <dbReference type="ARBA" id="ARBA00023136"/>
    </source>
</evidence>
<evidence type="ECO:0000256" key="3">
    <source>
        <dbReference type="ARBA" id="ARBA00022692"/>
    </source>
</evidence>
<feature type="region of interest" description="Disordered" evidence="6">
    <location>
        <begin position="527"/>
        <end position="548"/>
    </location>
</feature>
<feature type="region of interest" description="Disordered" evidence="6">
    <location>
        <begin position="1"/>
        <end position="24"/>
    </location>
</feature>
<reference evidence="8" key="1">
    <citation type="submission" date="2021-07" db="EMBL/GenBank/DDBJ databases">
        <authorList>
            <person name="Branca A.L. A."/>
        </authorList>
    </citation>
    <scope>NUCLEOTIDE SEQUENCE</scope>
</reference>
<dbReference type="PANTHER" id="PTHR45649">
    <property type="entry name" value="AMINO-ACID PERMEASE BAT1"/>
    <property type="match status" value="1"/>
</dbReference>
<gene>
    <name evidence="8" type="ORF">PNAL_LOCUS2841</name>
</gene>
<feature type="transmembrane region" description="Helical" evidence="7">
    <location>
        <begin position="346"/>
        <end position="365"/>
    </location>
</feature>
<feature type="transmembrane region" description="Helical" evidence="7">
    <location>
        <begin position="211"/>
        <end position="232"/>
    </location>
</feature>
<accession>A0A9W4HJN6</accession>
<sequence length="548" mass="59093">MGLTLKPDPDRKPRRERVDTPAPLQPTMATIHDDDELLLARIGYKQELRREFSKWSTVSYAISILGVLGSVPATFGAPLSAGGPATAVWCWLIGSCMAMCIGSSVAELVSAYPTAGGMYFVTKHVVPPDQVPIFSWIQGWCNLLGQTAGVSSVAYTVSQMLLACVSMNSDLVDGKYSYAPTALETVLVSTAILCILGAICSLTTKSLHRIILWFAPVNIGATICICIALITLTPNLQPASWVFGHFTDGSGWGSKVFSFFLGFLSVAWTMTDYDGTTHMSEETHDAAVRGPVAIQTAVLVSGALGWLLTVSMCFCLTDFEGILTSPTGLPAAQIFLNAGGKRGGTIMWAFAILVQFFTGCSAMLADTRMAYAFARDDALPFSKFLSNVNPRTHTPVNAVWFVVIFSVGLNCIAIGSTQTATAIFNITAPALDLSYVSVILAHQLYKSKVKFIEGPFTLGKWGTPINYIAVVWVLFISTILFFPPQLPVTPANMNYAICVGGFIAAFALIWWWVAARGKYTGPQTNDIIREVPTEDDGNDSEESGEITV</sequence>
<feature type="transmembrane region" description="Helical" evidence="7">
    <location>
        <begin position="58"/>
        <end position="77"/>
    </location>
</feature>
<dbReference type="Proteomes" id="UP001153461">
    <property type="component" value="Unassembled WGS sequence"/>
</dbReference>